<name>A0A160PSG7_9CORY</name>
<sequence>MSKRKSRVKITHNPLGMKLKDTCCRKTPRCKNCPVVYTRLLKSGALENDDADLPRRLKEARRK</sequence>
<dbReference type="EMBL" id="AP017369">
    <property type="protein sequence ID" value="BAU95320.1"/>
    <property type="molecule type" value="Genomic_DNA"/>
</dbReference>
<dbReference type="RefSeq" id="WP_096455012.1">
    <property type="nucleotide sequence ID" value="NZ_AP017369.1"/>
</dbReference>
<protein>
    <submittedName>
        <fullName evidence="1">Uncharacterized protein</fullName>
    </submittedName>
</protein>
<proteinExistence type="predicted"/>
<reference evidence="1 2" key="1">
    <citation type="submission" date="2016-02" db="EMBL/GenBank/DDBJ databases">
        <title>Corynebacterium glutamicum N24 whole genome sequencing project.</title>
        <authorList>
            <person name="Matsutani M."/>
            <person name="Nangtapong N."/>
            <person name="Yakushi T."/>
            <person name="Matsushita K."/>
        </authorList>
    </citation>
    <scope>NUCLEOTIDE SEQUENCE [LARGE SCALE GENOMIC DNA]</scope>
    <source>
        <strain evidence="1 2">N24</strain>
    </source>
</reference>
<dbReference type="KEGG" id="csur:N24_1058"/>
<dbReference type="AlphaFoldDB" id="A0A160PSG7"/>
<evidence type="ECO:0000313" key="2">
    <source>
        <dbReference type="Proteomes" id="UP000218244"/>
    </source>
</evidence>
<accession>A0A160PSG7</accession>
<evidence type="ECO:0000313" key="1">
    <source>
        <dbReference type="EMBL" id="BAU95320.1"/>
    </source>
</evidence>
<keyword evidence="2" id="KW-1185">Reference proteome</keyword>
<gene>
    <name evidence="1" type="ORF">N24_1058</name>
</gene>
<dbReference type="Proteomes" id="UP000218244">
    <property type="component" value="Chromosome"/>
</dbReference>
<organism evidence="1 2">
    <name type="scientific">Corynebacterium suranareeae</name>
    <dbReference type="NCBI Taxonomy" id="2506452"/>
    <lineage>
        <taxon>Bacteria</taxon>
        <taxon>Bacillati</taxon>
        <taxon>Actinomycetota</taxon>
        <taxon>Actinomycetes</taxon>
        <taxon>Mycobacteriales</taxon>
        <taxon>Corynebacteriaceae</taxon>
        <taxon>Corynebacterium</taxon>
    </lineage>
</organism>